<dbReference type="Pfam" id="PF11527">
    <property type="entry name" value="ARL2_Bind_BART"/>
    <property type="match status" value="1"/>
</dbReference>
<evidence type="ECO:0000259" key="11">
    <source>
        <dbReference type="Pfam" id="PF11527"/>
    </source>
</evidence>
<dbReference type="EMBL" id="MBDO02000306">
    <property type="protein sequence ID" value="RLN57484.1"/>
    <property type="molecule type" value="Genomic_DNA"/>
</dbReference>
<dbReference type="Gene3D" id="1.20.1520.10">
    <property type="entry name" value="ADP-ribosylation factor-like 2-binding protein, domain"/>
    <property type="match status" value="1"/>
</dbReference>
<dbReference type="GO" id="GO:0005930">
    <property type="term" value="C:axoneme"/>
    <property type="evidence" value="ECO:0007669"/>
    <property type="project" value="TreeGrafter"/>
</dbReference>
<dbReference type="PANTHER" id="PTHR21532:SF0">
    <property type="entry name" value="CILIA- AND FLAGELLA-ASSOCIATED PROTEIN 36"/>
    <property type="match status" value="1"/>
</dbReference>
<evidence type="ECO:0000256" key="4">
    <source>
        <dbReference type="ARBA" id="ARBA00021815"/>
    </source>
</evidence>
<evidence type="ECO:0000256" key="2">
    <source>
        <dbReference type="ARBA" id="ARBA00004496"/>
    </source>
</evidence>
<evidence type="ECO:0000313" key="13">
    <source>
        <dbReference type="EMBL" id="RLN57484.1"/>
    </source>
</evidence>
<organism evidence="13 14">
    <name type="scientific">Phytophthora kernoviae</name>
    <dbReference type="NCBI Taxonomy" id="325452"/>
    <lineage>
        <taxon>Eukaryota</taxon>
        <taxon>Sar</taxon>
        <taxon>Stramenopiles</taxon>
        <taxon>Oomycota</taxon>
        <taxon>Peronosporomycetes</taxon>
        <taxon>Peronosporales</taxon>
        <taxon>Peronosporaceae</taxon>
        <taxon>Phytophthora</taxon>
    </lineage>
</organism>
<evidence type="ECO:0000256" key="9">
    <source>
        <dbReference type="ARBA" id="ARBA00031593"/>
    </source>
</evidence>
<feature type="region of interest" description="Disordered" evidence="10">
    <location>
        <begin position="1"/>
        <end position="49"/>
    </location>
</feature>
<keyword evidence="7" id="KW-0969">Cilium</keyword>
<evidence type="ECO:0000256" key="1">
    <source>
        <dbReference type="ARBA" id="ARBA00004138"/>
    </source>
</evidence>
<evidence type="ECO:0000313" key="15">
    <source>
        <dbReference type="Proteomes" id="UP000284657"/>
    </source>
</evidence>
<name>A0A3F2RJK5_9STRA</name>
<keyword evidence="8" id="KW-0966">Cell projection</keyword>
<evidence type="ECO:0000256" key="6">
    <source>
        <dbReference type="ARBA" id="ARBA00023054"/>
    </source>
</evidence>
<dbReference type="InterPro" id="IPR038888">
    <property type="entry name" value="CFAP36"/>
</dbReference>
<sequence>MPSERKAGADFDDAKAAEKKHGDGARESKAHGGDEKASAKDDDGSSANDNDNDLVNKVITYFFDNDEFAHTFETFAEENCHAFDLDSEEMKLEYTDIYNEFLALFERKLEGYIKSQGSTVHEFYELVRQAYQTDRESGTVLCSEILVATADFDVFVLMMRQTKETAMLAKR</sequence>
<dbReference type="OrthoDB" id="302784at2759"/>
<gene>
    <name evidence="12" type="ORF">BBJ29_008626</name>
    <name evidence="13" type="ORF">BBP00_00007496</name>
</gene>
<feature type="domain" description="BART" evidence="11">
    <location>
        <begin position="53"/>
        <end position="164"/>
    </location>
</feature>
<reference evidence="14 15" key="1">
    <citation type="submission" date="2018-07" db="EMBL/GenBank/DDBJ databases">
        <title>Genome sequencing of oomycete isolates from Chile give support for New Zealand origin for Phytophthora kernoviae and make available the first Nothophytophthora sp. genome.</title>
        <authorList>
            <person name="Studholme D.J."/>
            <person name="Sanfuentes E."/>
            <person name="Panda P."/>
            <person name="Hill R."/>
            <person name="Sambles C."/>
            <person name="Grant M."/>
            <person name="Williams N.M."/>
            <person name="Mcdougal R.L."/>
        </authorList>
    </citation>
    <scope>NUCLEOTIDE SEQUENCE [LARGE SCALE GENOMIC DNA]</scope>
    <source>
        <strain evidence="13">Chile6</strain>
        <strain evidence="12">Chile7</strain>
    </source>
</reference>
<comment type="subcellular location">
    <subcellularLocation>
        <location evidence="1">Cell projection</location>
        <location evidence="1">Cilium</location>
    </subcellularLocation>
    <subcellularLocation>
        <location evidence="2">Cytoplasm</location>
    </subcellularLocation>
</comment>
<evidence type="ECO:0000256" key="10">
    <source>
        <dbReference type="SAM" id="MobiDB-lite"/>
    </source>
</evidence>
<dbReference type="PANTHER" id="PTHR21532">
    <property type="entry name" value="PHOSPHODIESTERASE HL"/>
    <property type="match status" value="1"/>
</dbReference>
<evidence type="ECO:0000256" key="8">
    <source>
        <dbReference type="ARBA" id="ARBA00023273"/>
    </source>
</evidence>
<proteinExistence type="inferred from homology"/>
<comment type="caution">
    <text evidence="13">The sequence shown here is derived from an EMBL/GenBank/DDBJ whole genome shotgun (WGS) entry which is preliminary data.</text>
</comment>
<comment type="similarity">
    <text evidence="3">Belongs to the CFAP36 family.</text>
</comment>
<accession>A0A3F2RJK5</accession>
<evidence type="ECO:0000256" key="5">
    <source>
        <dbReference type="ARBA" id="ARBA00022490"/>
    </source>
</evidence>
<evidence type="ECO:0000256" key="7">
    <source>
        <dbReference type="ARBA" id="ARBA00023069"/>
    </source>
</evidence>
<dbReference type="InterPro" id="IPR023379">
    <property type="entry name" value="BART_dom"/>
</dbReference>
<dbReference type="EMBL" id="MBAD02002327">
    <property type="protein sequence ID" value="RLN48247.1"/>
    <property type="molecule type" value="Genomic_DNA"/>
</dbReference>
<dbReference type="GO" id="GO:0097546">
    <property type="term" value="C:ciliary base"/>
    <property type="evidence" value="ECO:0007669"/>
    <property type="project" value="TreeGrafter"/>
</dbReference>
<evidence type="ECO:0000256" key="3">
    <source>
        <dbReference type="ARBA" id="ARBA00007460"/>
    </source>
</evidence>
<dbReference type="InterPro" id="IPR042541">
    <property type="entry name" value="BART_sf"/>
</dbReference>
<dbReference type="Proteomes" id="UP000277300">
    <property type="component" value="Unassembled WGS sequence"/>
</dbReference>
<evidence type="ECO:0000313" key="14">
    <source>
        <dbReference type="Proteomes" id="UP000277300"/>
    </source>
</evidence>
<evidence type="ECO:0000313" key="12">
    <source>
        <dbReference type="EMBL" id="RLN48247.1"/>
    </source>
</evidence>
<feature type="compositionally biased region" description="Basic and acidic residues" evidence="10">
    <location>
        <begin position="1"/>
        <end position="43"/>
    </location>
</feature>
<keyword evidence="6" id="KW-0175">Coiled coil</keyword>
<keyword evidence="5" id="KW-0963">Cytoplasm</keyword>
<protein>
    <recommendedName>
        <fullName evidence="4">Cilia- and flagella-associated protein 36</fullName>
    </recommendedName>
    <alternativeName>
        <fullName evidence="9">Coiled-coil domain-containing protein 104</fullName>
    </alternativeName>
</protein>
<dbReference type="AlphaFoldDB" id="A0A3F2RJK5"/>
<dbReference type="Proteomes" id="UP000284657">
    <property type="component" value="Unassembled WGS sequence"/>
</dbReference>